<dbReference type="STRING" id="1121302.SAMN02745163_03309"/>
<dbReference type="AlphaFoldDB" id="A0A1M6Q7I6"/>
<protein>
    <submittedName>
        <fullName evidence="4">Transcriptional attenuator, LytR family</fullName>
    </submittedName>
</protein>
<name>A0A1M6Q7I6_9CLOT</name>
<feature type="domain" description="Cell envelope-related transcriptional attenuator" evidence="3">
    <location>
        <begin position="85"/>
        <end position="241"/>
    </location>
</feature>
<keyword evidence="2" id="KW-0812">Transmembrane</keyword>
<evidence type="ECO:0000256" key="2">
    <source>
        <dbReference type="SAM" id="Phobius"/>
    </source>
</evidence>
<reference evidence="4 5" key="1">
    <citation type="submission" date="2016-11" db="EMBL/GenBank/DDBJ databases">
        <authorList>
            <person name="Jaros S."/>
            <person name="Januszkiewicz K."/>
            <person name="Wedrychowicz H."/>
        </authorList>
    </citation>
    <scope>NUCLEOTIDE SEQUENCE [LARGE SCALE GENOMIC DNA]</scope>
    <source>
        <strain evidence="4 5">DSM 21758</strain>
    </source>
</reference>
<keyword evidence="2" id="KW-1133">Transmembrane helix</keyword>
<dbReference type="OrthoDB" id="9782542at2"/>
<keyword evidence="2" id="KW-0472">Membrane</keyword>
<dbReference type="Gene3D" id="3.40.630.190">
    <property type="entry name" value="LCP protein"/>
    <property type="match status" value="1"/>
</dbReference>
<evidence type="ECO:0000313" key="4">
    <source>
        <dbReference type="EMBL" id="SHK16110.1"/>
    </source>
</evidence>
<dbReference type="InterPro" id="IPR004474">
    <property type="entry name" value="LytR_CpsA_psr"/>
</dbReference>
<keyword evidence="5" id="KW-1185">Reference proteome</keyword>
<accession>A0A1M6Q7I6</accession>
<dbReference type="InterPro" id="IPR050922">
    <property type="entry name" value="LytR/CpsA/Psr_CW_biosynth"/>
</dbReference>
<evidence type="ECO:0000259" key="3">
    <source>
        <dbReference type="Pfam" id="PF03816"/>
    </source>
</evidence>
<organism evidence="4 5">
    <name type="scientific">Clostridium cavendishii DSM 21758</name>
    <dbReference type="NCBI Taxonomy" id="1121302"/>
    <lineage>
        <taxon>Bacteria</taxon>
        <taxon>Bacillati</taxon>
        <taxon>Bacillota</taxon>
        <taxon>Clostridia</taxon>
        <taxon>Eubacteriales</taxon>
        <taxon>Clostridiaceae</taxon>
        <taxon>Clostridium</taxon>
    </lineage>
</organism>
<dbReference type="Pfam" id="PF03816">
    <property type="entry name" value="LytR_cpsA_psr"/>
    <property type="match status" value="1"/>
</dbReference>
<feature type="transmembrane region" description="Helical" evidence="2">
    <location>
        <begin position="12"/>
        <end position="33"/>
    </location>
</feature>
<proteinExistence type="inferred from homology"/>
<dbReference type="PANTHER" id="PTHR33392">
    <property type="entry name" value="POLYISOPRENYL-TEICHOIC ACID--PEPTIDOGLYCAN TEICHOIC ACID TRANSFERASE TAGU"/>
    <property type="match status" value="1"/>
</dbReference>
<gene>
    <name evidence="4" type="ORF">SAMN02745163_03309</name>
</gene>
<sequence length="324" mass="37020">MKKLKKRRLNIFKISILISLILVTILISAGVYIHKLYMNTAKVTIKDDNESLSITGGNEQLGVEHGIKNILFIGSDEGTVDNNGRSDSMVLITIDKDNKKIKATSFMRDTLVDIPEVGEHNLNHAYAYGGPELLVKTFNHNFGLDIRDYVKVDFKNFIKIIDKLGGVEVDIHRNEIKVTNDYIRNINVFANKTAAEIKTPGLQNLNGVQALGYSRNRYTGNDYTRTNRQRIILQAIVDKLTKVGYVDFIKYANDILQDVTTTLNISEISDIVGWSVFNKVDKLESTYFPKREESKHIVTDDYHIIVNKEELKKEVQDYIYRDNK</sequence>
<dbReference type="NCBIfam" id="TIGR00350">
    <property type="entry name" value="lytR_cpsA_psr"/>
    <property type="match status" value="1"/>
</dbReference>
<dbReference type="EMBL" id="FQZB01000014">
    <property type="protein sequence ID" value="SHK16110.1"/>
    <property type="molecule type" value="Genomic_DNA"/>
</dbReference>
<evidence type="ECO:0000256" key="1">
    <source>
        <dbReference type="ARBA" id="ARBA00006068"/>
    </source>
</evidence>
<dbReference type="RefSeq" id="WP_072990371.1">
    <property type="nucleotide sequence ID" value="NZ_FQZB01000014.1"/>
</dbReference>
<evidence type="ECO:0000313" key="5">
    <source>
        <dbReference type="Proteomes" id="UP000184310"/>
    </source>
</evidence>
<dbReference type="Proteomes" id="UP000184310">
    <property type="component" value="Unassembled WGS sequence"/>
</dbReference>
<dbReference type="PANTHER" id="PTHR33392:SF6">
    <property type="entry name" value="POLYISOPRENYL-TEICHOIC ACID--PEPTIDOGLYCAN TEICHOIC ACID TRANSFERASE TAGU"/>
    <property type="match status" value="1"/>
</dbReference>
<comment type="similarity">
    <text evidence="1">Belongs to the LytR/CpsA/Psr (LCP) family.</text>
</comment>